<reference evidence="1" key="1">
    <citation type="submission" date="2015-01" db="EMBL/GenBank/DDBJ databases">
        <title>The Genome Sequence of Cryptococcus gattii CA1280.</title>
        <authorList>
            <consortium name="The Broad Institute Genomics Platform"/>
            <person name="Cuomo C."/>
            <person name="Litvintseva A."/>
            <person name="Chen Y."/>
            <person name="Heitman J."/>
            <person name="Sun S."/>
            <person name="Springer D."/>
            <person name="Dromer F."/>
            <person name="Young S."/>
            <person name="Zeng Q."/>
            <person name="Gargeya S."/>
            <person name="Abouelleil A."/>
            <person name="Alvarado L."/>
            <person name="Chapman S.B."/>
            <person name="Gainer-Dewar J."/>
            <person name="Goldberg J."/>
            <person name="Griggs A."/>
            <person name="Gujja S."/>
            <person name="Hansen M."/>
            <person name="Howarth C."/>
            <person name="Imamovic A."/>
            <person name="Larimer J."/>
            <person name="Murphy C."/>
            <person name="Naylor J."/>
            <person name="Pearson M."/>
            <person name="Priest M."/>
            <person name="Roberts A."/>
            <person name="Saif S."/>
            <person name="Shea T."/>
            <person name="Sykes S."/>
            <person name="Wortman J."/>
            <person name="Nusbaum C."/>
            <person name="Birren B."/>
        </authorList>
    </citation>
    <scope>NUCLEOTIDE SEQUENCE [LARGE SCALE GENOMIC DNA]</scope>
    <source>
        <strain evidence="1">CA1280</strain>
    </source>
</reference>
<protein>
    <submittedName>
        <fullName evidence="1">Uncharacterized protein</fullName>
    </submittedName>
</protein>
<dbReference type="AlphaFoldDB" id="A0A0D0TE97"/>
<dbReference type="EMBL" id="KN847995">
    <property type="protein sequence ID" value="KIR44687.1"/>
    <property type="molecule type" value="Genomic_DNA"/>
</dbReference>
<organism evidence="1">
    <name type="scientific">Cryptococcus bacillisporus CA1280</name>
    <dbReference type="NCBI Taxonomy" id="1296109"/>
    <lineage>
        <taxon>Eukaryota</taxon>
        <taxon>Fungi</taxon>
        <taxon>Dikarya</taxon>
        <taxon>Basidiomycota</taxon>
        <taxon>Agaricomycotina</taxon>
        <taxon>Tremellomycetes</taxon>
        <taxon>Tremellales</taxon>
        <taxon>Cryptococcaceae</taxon>
        <taxon>Cryptococcus</taxon>
        <taxon>Cryptococcus gattii species complex</taxon>
    </lineage>
</organism>
<accession>A0A0D0TE97</accession>
<proteinExistence type="predicted"/>
<evidence type="ECO:0000313" key="1">
    <source>
        <dbReference type="EMBL" id="KIR44687.1"/>
    </source>
</evidence>
<name>A0A0D0TE97_CRYGA</name>
<sequence>MKCKAAPTIVPAVLSETAPCSQSLNSIVMYRFHPSVEYPTITAYLDPELPGQQRRPAMG</sequence>
<gene>
    <name evidence="1" type="ORF">I312_06025</name>
</gene>
<dbReference type="HOGENOM" id="CLU_2960677_0_0_1"/>